<gene>
    <name evidence="2" type="ORF">C1H46_017214</name>
</gene>
<comment type="caution">
    <text evidence="2">The sequence shown here is derived from an EMBL/GenBank/DDBJ whole genome shotgun (WGS) entry which is preliminary data.</text>
</comment>
<keyword evidence="3" id="KW-1185">Reference proteome</keyword>
<accession>A0A540MEI0</accession>
<protein>
    <submittedName>
        <fullName evidence="2">Uncharacterized protein</fullName>
    </submittedName>
</protein>
<dbReference type="EMBL" id="VIEB01000278">
    <property type="protein sequence ID" value="TQD97125.1"/>
    <property type="molecule type" value="Genomic_DNA"/>
</dbReference>
<dbReference type="Proteomes" id="UP000315295">
    <property type="component" value="Unassembled WGS sequence"/>
</dbReference>
<feature type="region of interest" description="Disordered" evidence="1">
    <location>
        <begin position="61"/>
        <end position="85"/>
    </location>
</feature>
<organism evidence="2 3">
    <name type="scientific">Malus baccata</name>
    <name type="common">Siberian crab apple</name>
    <name type="synonym">Pyrus baccata</name>
    <dbReference type="NCBI Taxonomy" id="106549"/>
    <lineage>
        <taxon>Eukaryota</taxon>
        <taxon>Viridiplantae</taxon>
        <taxon>Streptophyta</taxon>
        <taxon>Embryophyta</taxon>
        <taxon>Tracheophyta</taxon>
        <taxon>Spermatophyta</taxon>
        <taxon>Magnoliopsida</taxon>
        <taxon>eudicotyledons</taxon>
        <taxon>Gunneridae</taxon>
        <taxon>Pentapetalae</taxon>
        <taxon>rosids</taxon>
        <taxon>fabids</taxon>
        <taxon>Rosales</taxon>
        <taxon>Rosaceae</taxon>
        <taxon>Amygdaloideae</taxon>
        <taxon>Maleae</taxon>
        <taxon>Malus</taxon>
    </lineage>
</organism>
<evidence type="ECO:0000313" key="2">
    <source>
        <dbReference type="EMBL" id="TQD97125.1"/>
    </source>
</evidence>
<evidence type="ECO:0000313" key="3">
    <source>
        <dbReference type="Proteomes" id="UP000315295"/>
    </source>
</evidence>
<proteinExistence type="predicted"/>
<evidence type="ECO:0000256" key="1">
    <source>
        <dbReference type="SAM" id="MobiDB-lite"/>
    </source>
</evidence>
<dbReference type="AlphaFoldDB" id="A0A540MEI0"/>
<sequence>MLILPLSDDVAPMCLSFPTPDPPSLLSPTPNLCTFRHPETGLDKIPFSSLHLPNPNLCTFPHPETGLDKMQDPANPKPDLSSSSQDAWCSLCQTQLRAPPTTVEPNPRSIF</sequence>
<reference evidence="2 3" key="1">
    <citation type="journal article" date="2019" name="G3 (Bethesda)">
        <title>Sequencing of a Wild Apple (Malus baccata) Genome Unravels the Differences Between Cultivated and Wild Apple Species Regarding Disease Resistance and Cold Tolerance.</title>
        <authorList>
            <person name="Chen X."/>
        </authorList>
    </citation>
    <scope>NUCLEOTIDE SEQUENCE [LARGE SCALE GENOMIC DNA]</scope>
    <source>
        <strain evidence="3">cv. Shandingzi</strain>
        <tissue evidence="2">Leaves</tissue>
    </source>
</reference>
<name>A0A540MEI0_MALBA</name>